<keyword evidence="2" id="KW-1185">Reference proteome</keyword>
<dbReference type="AlphaFoldDB" id="A0A7X9RQB8"/>
<dbReference type="RefSeq" id="WP_169654349.1">
    <property type="nucleotide sequence ID" value="NZ_JABANE010000002.1"/>
</dbReference>
<evidence type="ECO:0000313" key="1">
    <source>
        <dbReference type="EMBL" id="NME66603.1"/>
    </source>
</evidence>
<protein>
    <submittedName>
        <fullName evidence="1">Uncharacterized protein</fullName>
    </submittedName>
</protein>
<dbReference type="Proteomes" id="UP000576082">
    <property type="component" value="Unassembled WGS sequence"/>
</dbReference>
<organism evidence="1 2">
    <name type="scientific">Flammeovirga aprica JL-4</name>
    <dbReference type="NCBI Taxonomy" id="694437"/>
    <lineage>
        <taxon>Bacteria</taxon>
        <taxon>Pseudomonadati</taxon>
        <taxon>Bacteroidota</taxon>
        <taxon>Cytophagia</taxon>
        <taxon>Cytophagales</taxon>
        <taxon>Flammeovirgaceae</taxon>
        <taxon>Flammeovirga</taxon>
    </lineage>
</organism>
<sequence>MKDTDLQLTIEVNPNQKGVLIVGKTNLPEGTKIGTSLEKNGKTIAQNFDVIVDNGMFYAPYGVNEDKVDKVLISCYKNSFWQNESVLKQLDFIQTPMWITDDLSEMFEYSINMQERLERLFKEKVDYPKNHQLIGKIEDIKDNSSQGIKRLSANIIYNNEPSKEDLDNDLKFLSFKIWEENGRNFKALKLKCFVKGTSSVFKSATLAPKGDWGKATSESSISDFELKI</sequence>
<name>A0A7X9RQB8_9BACT</name>
<accession>A0A7X9RQB8</accession>
<evidence type="ECO:0000313" key="2">
    <source>
        <dbReference type="Proteomes" id="UP000576082"/>
    </source>
</evidence>
<dbReference type="EMBL" id="JABANE010000002">
    <property type="protein sequence ID" value="NME66603.1"/>
    <property type="molecule type" value="Genomic_DNA"/>
</dbReference>
<proteinExistence type="predicted"/>
<gene>
    <name evidence="1" type="ORF">HHU12_01380</name>
</gene>
<comment type="caution">
    <text evidence="1">The sequence shown here is derived from an EMBL/GenBank/DDBJ whole genome shotgun (WGS) entry which is preliminary data.</text>
</comment>
<reference evidence="1 2" key="1">
    <citation type="submission" date="2020-04" db="EMBL/GenBank/DDBJ databases">
        <title>Flammeovirga sp. SR4, a novel species isolated from seawater.</title>
        <authorList>
            <person name="Wang X."/>
        </authorList>
    </citation>
    <scope>NUCLEOTIDE SEQUENCE [LARGE SCALE GENOMIC DNA]</scope>
    <source>
        <strain evidence="1 2">ATCC 23126</strain>
    </source>
</reference>